<protein>
    <submittedName>
        <fullName evidence="2 4">Uncharacterized protein</fullName>
    </submittedName>
</protein>
<reference evidence="4" key="1">
    <citation type="submission" date="2017-02" db="UniProtKB">
        <authorList>
            <consortium name="WormBaseParasite"/>
        </authorList>
    </citation>
    <scope>IDENTIFICATION</scope>
</reference>
<feature type="compositionally biased region" description="Basic residues" evidence="1">
    <location>
        <begin position="72"/>
        <end position="81"/>
    </location>
</feature>
<evidence type="ECO:0000313" key="3">
    <source>
        <dbReference type="Proteomes" id="UP000268014"/>
    </source>
</evidence>
<organism evidence="4">
    <name type="scientific">Haemonchus placei</name>
    <name type="common">Barber's pole worm</name>
    <dbReference type="NCBI Taxonomy" id="6290"/>
    <lineage>
        <taxon>Eukaryota</taxon>
        <taxon>Metazoa</taxon>
        <taxon>Ecdysozoa</taxon>
        <taxon>Nematoda</taxon>
        <taxon>Chromadorea</taxon>
        <taxon>Rhabditida</taxon>
        <taxon>Rhabditina</taxon>
        <taxon>Rhabditomorpha</taxon>
        <taxon>Strongyloidea</taxon>
        <taxon>Trichostrongylidae</taxon>
        <taxon>Haemonchus</taxon>
    </lineage>
</organism>
<name>A0A0N4WY83_HAEPC</name>
<evidence type="ECO:0000313" key="2">
    <source>
        <dbReference type="EMBL" id="VDO61826.1"/>
    </source>
</evidence>
<sequence>MLTRFASIATETVNDICAVHGKKGGSSRSVMVAHFGSDDSELDDQSPSEQLKKSTIGDCKSSSLMSRSNSVPRHRRWMEEI</sequence>
<proteinExistence type="predicted"/>
<dbReference type="AlphaFoldDB" id="A0A0N4WY83"/>
<feature type="region of interest" description="Disordered" evidence="1">
    <location>
        <begin position="32"/>
        <end position="81"/>
    </location>
</feature>
<dbReference type="EMBL" id="UZAF01019601">
    <property type="protein sequence ID" value="VDO61826.1"/>
    <property type="molecule type" value="Genomic_DNA"/>
</dbReference>
<evidence type="ECO:0000313" key="4">
    <source>
        <dbReference type="WBParaSite" id="HPLM_0001682101-mRNA-1"/>
    </source>
</evidence>
<keyword evidence="3" id="KW-1185">Reference proteome</keyword>
<dbReference type="WBParaSite" id="HPLM_0001682101-mRNA-1">
    <property type="protein sequence ID" value="HPLM_0001682101-mRNA-1"/>
    <property type="gene ID" value="HPLM_0001682101"/>
</dbReference>
<feature type="compositionally biased region" description="Polar residues" evidence="1">
    <location>
        <begin position="60"/>
        <end position="71"/>
    </location>
</feature>
<accession>A0A0N4WY83</accession>
<evidence type="ECO:0000256" key="1">
    <source>
        <dbReference type="SAM" id="MobiDB-lite"/>
    </source>
</evidence>
<gene>
    <name evidence="2" type="ORF">HPLM_LOCUS16813</name>
</gene>
<reference evidence="2 3" key="2">
    <citation type="submission" date="2018-11" db="EMBL/GenBank/DDBJ databases">
        <authorList>
            <consortium name="Pathogen Informatics"/>
        </authorList>
    </citation>
    <scope>NUCLEOTIDE SEQUENCE [LARGE SCALE GENOMIC DNA]</scope>
    <source>
        <strain evidence="2 3">MHpl1</strain>
    </source>
</reference>
<dbReference type="Proteomes" id="UP000268014">
    <property type="component" value="Unassembled WGS sequence"/>
</dbReference>